<gene>
    <name evidence="1" type="ORF">Asera_45220</name>
</gene>
<dbReference type="AlphaFoldDB" id="A0A810L4K6"/>
<evidence type="ECO:0000313" key="1">
    <source>
        <dbReference type="EMBL" id="BCJ30414.1"/>
    </source>
</evidence>
<dbReference type="KEGG" id="aser:Asera_45220"/>
<accession>A0A810L4K6</accession>
<name>A0A810L4K6_9ACTN</name>
<sequence>MLTARTLFEVRVEHLPPRLGMHHGGAGEHTVKIEQAGADAVRKPQHGTDSNGEQGDWNVVARRAVRRGLPVI</sequence>
<evidence type="ECO:0000313" key="2">
    <source>
        <dbReference type="Proteomes" id="UP000680750"/>
    </source>
</evidence>
<dbReference type="Proteomes" id="UP000680750">
    <property type="component" value="Chromosome"/>
</dbReference>
<organism evidence="1 2">
    <name type="scientific">Actinocatenispora sera</name>
    <dbReference type="NCBI Taxonomy" id="390989"/>
    <lineage>
        <taxon>Bacteria</taxon>
        <taxon>Bacillati</taxon>
        <taxon>Actinomycetota</taxon>
        <taxon>Actinomycetes</taxon>
        <taxon>Micromonosporales</taxon>
        <taxon>Micromonosporaceae</taxon>
        <taxon>Actinocatenispora</taxon>
    </lineage>
</organism>
<keyword evidence="2" id="KW-1185">Reference proteome</keyword>
<proteinExistence type="predicted"/>
<dbReference type="EMBL" id="AP023354">
    <property type="protein sequence ID" value="BCJ30414.1"/>
    <property type="molecule type" value="Genomic_DNA"/>
</dbReference>
<reference evidence="1" key="1">
    <citation type="submission" date="2020-08" db="EMBL/GenBank/DDBJ databases">
        <title>Whole genome shotgun sequence of Actinocatenispora sera NBRC 101916.</title>
        <authorList>
            <person name="Komaki H."/>
            <person name="Tamura T."/>
        </authorList>
    </citation>
    <scope>NUCLEOTIDE SEQUENCE</scope>
    <source>
        <strain evidence="1">NBRC 101916</strain>
    </source>
</reference>
<protein>
    <submittedName>
        <fullName evidence="1">Uncharacterized protein</fullName>
    </submittedName>
</protein>